<dbReference type="EMBL" id="CP022657">
    <property type="protein sequence ID" value="ASS75103.1"/>
    <property type="molecule type" value="Genomic_DNA"/>
</dbReference>
<dbReference type="OrthoDB" id="2381972at2"/>
<dbReference type="KEGG" id="tab:CIG75_09015"/>
<organism evidence="1 2">
    <name type="scientific">Tumebacillus algifaecis</name>
    <dbReference type="NCBI Taxonomy" id="1214604"/>
    <lineage>
        <taxon>Bacteria</taxon>
        <taxon>Bacillati</taxon>
        <taxon>Bacillota</taxon>
        <taxon>Bacilli</taxon>
        <taxon>Bacillales</taxon>
        <taxon>Alicyclobacillaceae</taxon>
        <taxon>Tumebacillus</taxon>
    </lineage>
</organism>
<sequence>MEAMETFECPSCGHVVKPDALVGEKGHQEATCMSCAAKYARTFARYEDEWVFGLWRSKETGRVACSYYKTAFGTDAFDCD</sequence>
<name>A0A223D101_9BACL</name>
<proteinExistence type="predicted"/>
<dbReference type="Proteomes" id="UP000214688">
    <property type="component" value="Chromosome"/>
</dbReference>
<evidence type="ECO:0000313" key="2">
    <source>
        <dbReference type="Proteomes" id="UP000214688"/>
    </source>
</evidence>
<accession>A0A223D101</accession>
<dbReference type="AlphaFoldDB" id="A0A223D101"/>
<dbReference type="RefSeq" id="WP_094236352.1">
    <property type="nucleotide sequence ID" value="NZ_CP022657.1"/>
</dbReference>
<gene>
    <name evidence="1" type="ORF">CIG75_09015</name>
</gene>
<keyword evidence="2" id="KW-1185">Reference proteome</keyword>
<protein>
    <submittedName>
        <fullName evidence="1">Uncharacterized protein</fullName>
    </submittedName>
</protein>
<reference evidence="1 2" key="1">
    <citation type="journal article" date="2015" name="Int. J. Syst. Evol. Microbiol.">
        <title>Tumebacillus algifaecis sp. nov., isolated from decomposing algal scum.</title>
        <authorList>
            <person name="Wu Y.F."/>
            <person name="Zhang B."/>
            <person name="Xing P."/>
            <person name="Wu Q.L."/>
            <person name="Liu S.J."/>
        </authorList>
    </citation>
    <scope>NUCLEOTIDE SEQUENCE [LARGE SCALE GENOMIC DNA]</scope>
    <source>
        <strain evidence="1 2">THMBR28</strain>
    </source>
</reference>
<evidence type="ECO:0000313" key="1">
    <source>
        <dbReference type="EMBL" id="ASS75103.1"/>
    </source>
</evidence>